<accession>A0ABQ3IMY3</accession>
<name>A0ABQ3IMY3_9GAMM</name>
<dbReference type="RefSeq" id="WP_189377660.1">
    <property type="nucleotide sequence ID" value="NZ_BNAH01000005.1"/>
</dbReference>
<evidence type="ECO:0000313" key="3">
    <source>
        <dbReference type="Proteomes" id="UP000626370"/>
    </source>
</evidence>
<dbReference type="Pfam" id="PF11101">
    <property type="entry name" value="DUF2884"/>
    <property type="match status" value="1"/>
</dbReference>
<keyword evidence="3" id="KW-1185">Reference proteome</keyword>
<dbReference type="EMBL" id="BNAH01000005">
    <property type="protein sequence ID" value="GHE86862.1"/>
    <property type="molecule type" value="Genomic_DNA"/>
</dbReference>
<feature type="signal peptide" evidence="1">
    <location>
        <begin position="1"/>
        <end position="18"/>
    </location>
</feature>
<comment type="caution">
    <text evidence="2">The sequence shown here is derived from an EMBL/GenBank/DDBJ whole genome shotgun (WGS) entry which is preliminary data.</text>
</comment>
<protein>
    <recommendedName>
        <fullName evidence="4">DUF2884 family protein</fullName>
    </recommendedName>
</protein>
<feature type="chain" id="PRO_5046969573" description="DUF2884 family protein" evidence="1">
    <location>
        <begin position="19"/>
        <end position="263"/>
    </location>
</feature>
<dbReference type="Proteomes" id="UP000626370">
    <property type="component" value="Unassembled WGS sequence"/>
</dbReference>
<reference evidence="3" key="1">
    <citation type="journal article" date="2019" name="Int. J. Syst. Evol. Microbiol.">
        <title>The Global Catalogue of Microorganisms (GCM) 10K type strain sequencing project: providing services to taxonomists for standard genome sequencing and annotation.</title>
        <authorList>
            <consortium name="The Broad Institute Genomics Platform"/>
            <consortium name="The Broad Institute Genome Sequencing Center for Infectious Disease"/>
            <person name="Wu L."/>
            <person name="Ma J."/>
        </authorList>
    </citation>
    <scope>NUCLEOTIDE SEQUENCE [LARGE SCALE GENOMIC DNA]</scope>
    <source>
        <strain evidence="3">CGMCC 1.15922</strain>
    </source>
</reference>
<organism evidence="2 3">
    <name type="scientific">Thalassotalea profundi</name>
    <dbReference type="NCBI Taxonomy" id="2036687"/>
    <lineage>
        <taxon>Bacteria</taxon>
        <taxon>Pseudomonadati</taxon>
        <taxon>Pseudomonadota</taxon>
        <taxon>Gammaproteobacteria</taxon>
        <taxon>Alteromonadales</taxon>
        <taxon>Colwelliaceae</taxon>
        <taxon>Thalassotalea</taxon>
    </lineage>
</organism>
<sequence length="263" mass="29025">MKTLLATSILLASTSAFAHNASFSTDSCNVEIEGGISITNDSLTFSKDKKSLYKIENNELFVSDKKVQLTDSQRSLLTQYSTSIRAVVPEVKGVALDAMDLAVDGVNLAFNELLGEGNSVGRELTTELGKLRSEIQFKFDENKTISFDEDGFDGEEFFGEEFEQRIESLVETTITNSMGSLLIAVGQELLFSGGDPDAFEARMEKFGEQIEYEMESRGEQIEKRGEALCGSIANIDNIEELLKSSIDELSDTNFLTVKDKRSI</sequence>
<gene>
    <name evidence="2" type="ORF">GCM10011501_15130</name>
</gene>
<evidence type="ECO:0000313" key="2">
    <source>
        <dbReference type="EMBL" id="GHE86862.1"/>
    </source>
</evidence>
<proteinExistence type="predicted"/>
<dbReference type="InterPro" id="IPR021307">
    <property type="entry name" value="DUF2884"/>
</dbReference>
<evidence type="ECO:0000256" key="1">
    <source>
        <dbReference type="SAM" id="SignalP"/>
    </source>
</evidence>
<evidence type="ECO:0008006" key="4">
    <source>
        <dbReference type="Google" id="ProtNLM"/>
    </source>
</evidence>
<keyword evidence="1" id="KW-0732">Signal</keyword>